<dbReference type="RefSeq" id="WP_076375569.1">
    <property type="nucleotide sequence ID" value="NZ_AP017422.1"/>
</dbReference>
<dbReference type="OrthoDB" id="649820at2"/>
<organism evidence="1 2">
    <name type="scientific">Filimonas lacunae</name>
    <dbReference type="NCBI Taxonomy" id="477680"/>
    <lineage>
        <taxon>Bacteria</taxon>
        <taxon>Pseudomonadati</taxon>
        <taxon>Bacteroidota</taxon>
        <taxon>Chitinophagia</taxon>
        <taxon>Chitinophagales</taxon>
        <taxon>Chitinophagaceae</taxon>
        <taxon>Filimonas</taxon>
    </lineage>
</organism>
<protein>
    <submittedName>
        <fullName evidence="1">Siderophore-interacting FAD-binding domain-containing protein</fullName>
    </submittedName>
</protein>
<sequence>MNSIKQKAIAILEKTVLKAGTVLDVRFWEPATFVEIDVHLPETDMRQWNASVQHMKCKVAPATYRDYTPACWDAGTHTCTLFINTSHQGAGSKWAGSLQKGDTIEYLGISGTSHKPLPENQWVFIGDNSSIGHFLALQQLATPGIEISGAIALPPQHHRQFAEYLSLPVTIVNASEKGGSTTLTHWLQQQRYSNAAIYIAGHIPTSVTLRSQAKQNRNIEGRVKVQGFWD</sequence>
<evidence type="ECO:0000313" key="1">
    <source>
        <dbReference type="EMBL" id="SIS68725.1"/>
    </source>
</evidence>
<name>A0A173MNH9_9BACT</name>
<keyword evidence="2" id="KW-1185">Reference proteome</keyword>
<dbReference type="Gene3D" id="2.40.30.10">
    <property type="entry name" value="Translation factors"/>
    <property type="match status" value="1"/>
</dbReference>
<reference evidence="2" key="1">
    <citation type="submission" date="2017-01" db="EMBL/GenBank/DDBJ databases">
        <authorList>
            <person name="Varghese N."/>
            <person name="Submissions S."/>
        </authorList>
    </citation>
    <scope>NUCLEOTIDE SEQUENCE [LARGE SCALE GENOMIC DNA]</scope>
    <source>
        <strain evidence="2">DSM 21054</strain>
    </source>
</reference>
<gene>
    <name evidence="1" type="ORF">SAMN05421788_101635</name>
</gene>
<evidence type="ECO:0000313" key="2">
    <source>
        <dbReference type="Proteomes" id="UP000186917"/>
    </source>
</evidence>
<dbReference type="EMBL" id="FTOR01000001">
    <property type="protein sequence ID" value="SIS68725.1"/>
    <property type="molecule type" value="Genomic_DNA"/>
</dbReference>
<dbReference type="STRING" id="477680.SAMN05421788_101635"/>
<proteinExistence type="predicted"/>
<dbReference type="KEGG" id="fln:FLA_5240"/>
<dbReference type="Proteomes" id="UP000186917">
    <property type="component" value="Unassembled WGS sequence"/>
</dbReference>
<dbReference type="SUPFAM" id="SSF63380">
    <property type="entry name" value="Riboflavin synthase domain-like"/>
    <property type="match status" value="1"/>
</dbReference>
<dbReference type="AlphaFoldDB" id="A0A173MNH9"/>
<accession>A0A173MNH9</accession>
<dbReference type="InterPro" id="IPR017938">
    <property type="entry name" value="Riboflavin_synthase-like_b-brl"/>
</dbReference>